<dbReference type="PANTHER" id="PTHR43668">
    <property type="entry name" value="ALLANTOINASE"/>
    <property type="match status" value="1"/>
</dbReference>
<dbReference type="Proteomes" id="UP000250166">
    <property type="component" value="Unassembled WGS sequence"/>
</dbReference>
<evidence type="ECO:0000259" key="1">
    <source>
        <dbReference type="Pfam" id="PF01979"/>
    </source>
</evidence>
<dbReference type="InterPro" id="IPR011059">
    <property type="entry name" value="Metal-dep_hydrolase_composite"/>
</dbReference>
<evidence type="ECO:0000313" key="3">
    <source>
        <dbReference type="Proteomes" id="UP000250166"/>
    </source>
</evidence>
<dbReference type="EC" id="3.5.2.3" evidence="2"/>
<feature type="domain" description="Amidohydrolase-related" evidence="1">
    <location>
        <begin position="311"/>
        <end position="397"/>
    </location>
</feature>
<dbReference type="GO" id="GO:0004151">
    <property type="term" value="F:dihydroorotase activity"/>
    <property type="evidence" value="ECO:0007669"/>
    <property type="project" value="UniProtKB-EC"/>
</dbReference>
<dbReference type="Pfam" id="PF01979">
    <property type="entry name" value="Amidohydro_1"/>
    <property type="match status" value="1"/>
</dbReference>
<name>A0A2X3BJY2_9HELI</name>
<dbReference type="PANTHER" id="PTHR43668:SF2">
    <property type="entry name" value="ALLANTOINASE"/>
    <property type="match status" value="1"/>
</dbReference>
<accession>A0A2X3BJY2</accession>
<sequence length="407" mass="45606">MLLQNGTICDHKQHKKADIRIQNGIITEIQTHLAPHNNEEIYDCHHKVILPALIDMAYPKNKTLSLKTLQTLGQKALSGGIGTIILRPDTTPKIDSEAMIEFIHSFNSTSNIQFIPCVSPIKDNALNTLSTLVSNGARAIVVRREMDNYTLYKISQYASMLEIPLIASPQDLSLSDGVIDESELSFELGLPGVLGIAQTIEVATFSELARFSRIELVFDAITERQSFCIIEEFKKMGAKLITQTPIHHLLFTHKHCSDYDTRFKLFPPLKDEDTRAFLIQNLNSSIDMLTSLQSDTYKSAKDQVFENASFGINAFAFYFALGYEFLVKPKIIDLSRFSYLTSYAQAKLFGLNKGEISEGRDADLIIVDLDSHTFVKDAFNPYDNQTLQSQITGIFLNGVSINPNNPL</sequence>
<keyword evidence="2" id="KW-0378">Hydrolase</keyword>
<gene>
    <name evidence="2" type="primary">pyrC_1</name>
    <name evidence="2" type="ORF">NCTC13102_01951</name>
</gene>
<dbReference type="RefSeq" id="WP_023949240.1">
    <property type="nucleotide sequence ID" value="NZ_UAWL01000006.1"/>
</dbReference>
<reference evidence="2 3" key="1">
    <citation type="submission" date="2018-06" db="EMBL/GenBank/DDBJ databases">
        <authorList>
            <consortium name="Pathogen Informatics"/>
            <person name="Doyle S."/>
        </authorList>
    </citation>
    <scope>NUCLEOTIDE SEQUENCE [LARGE SCALE GENOMIC DNA]</scope>
    <source>
        <strain evidence="2 3">NCTC13102</strain>
    </source>
</reference>
<evidence type="ECO:0000313" key="2">
    <source>
        <dbReference type="EMBL" id="SQB99626.1"/>
    </source>
</evidence>
<proteinExistence type="predicted"/>
<dbReference type="EMBL" id="UAWL01000006">
    <property type="protein sequence ID" value="SQB99626.1"/>
    <property type="molecule type" value="Genomic_DNA"/>
</dbReference>
<dbReference type="Gene3D" id="3.20.20.140">
    <property type="entry name" value="Metal-dependent hydrolases"/>
    <property type="match status" value="1"/>
</dbReference>
<dbReference type="InterPro" id="IPR032466">
    <property type="entry name" value="Metal_Hydrolase"/>
</dbReference>
<dbReference type="GO" id="GO:0006145">
    <property type="term" value="P:purine nucleobase catabolic process"/>
    <property type="evidence" value="ECO:0007669"/>
    <property type="project" value="TreeGrafter"/>
</dbReference>
<dbReference type="InterPro" id="IPR006680">
    <property type="entry name" value="Amidohydro-rel"/>
</dbReference>
<dbReference type="SUPFAM" id="SSF51338">
    <property type="entry name" value="Composite domain of metallo-dependent hydrolases"/>
    <property type="match status" value="1"/>
</dbReference>
<dbReference type="GO" id="GO:0005737">
    <property type="term" value="C:cytoplasm"/>
    <property type="evidence" value="ECO:0007669"/>
    <property type="project" value="TreeGrafter"/>
</dbReference>
<dbReference type="AlphaFoldDB" id="A0A2X3BJY2"/>
<protein>
    <submittedName>
        <fullName evidence="2">Dihydroorotase</fullName>
        <ecNumber evidence="2">3.5.2.3</ecNumber>
    </submittedName>
</protein>
<dbReference type="GO" id="GO:0004038">
    <property type="term" value="F:allantoinase activity"/>
    <property type="evidence" value="ECO:0007669"/>
    <property type="project" value="TreeGrafter"/>
</dbReference>
<organism evidence="2 3">
    <name type="scientific">Helicobacter fennelliae</name>
    <dbReference type="NCBI Taxonomy" id="215"/>
    <lineage>
        <taxon>Bacteria</taxon>
        <taxon>Pseudomonadati</taxon>
        <taxon>Campylobacterota</taxon>
        <taxon>Epsilonproteobacteria</taxon>
        <taxon>Campylobacterales</taxon>
        <taxon>Helicobacteraceae</taxon>
        <taxon>Helicobacter</taxon>
    </lineage>
</organism>
<dbReference type="SUPFAM" id="SSF51556">
    <property type="entry name" value="Metallo-dependent hydrolases"/>
    <property type="match status" value="1"/>
</dbReference>
<dbReference type="InterPro" id="IPR050138">
    <property type="entry name" value="DHOase/Allantoinase_Hydrolase"/>
</dbReference>